<dbReference type="PANTHER" id="PTHR48078:SF2">
    <property type="entry name" value="CATABOLIC L-SERINE_THREONINE DEHYDRATASE"/>
    <property type="match status" value="1"/>
</dbReference>
<dbReference type="EC" id="4.3.1.17" evidence="3"/>
<evidence type="ECO:0000256" key="1">
    <source>
        <dbReference type="ARBA" id="ARBA00001933"/>
    </source>
</evidence>
<dbReference type="Pfam" id="PF00291">
    <property type="entry name" value="PALP"/>
    <property type="match status" value="1"/>
</dbReference>
<dbReference type="InterPro" id="IPR050147">
    <property type="entry name" value="Ser/Thr_Dehydratase"/>
</dbReference>
<dbReference type="Gene3D" id="3.40.50.1100">
    <property type="match status" value="2"/>
</dbReference>
<dbReference type="GO" id="GO:0006565">
    <property type="term" value="P:L-serine catabolic process"/>
    <property type="evidence" value="ECO:0007669"/>
    <property type="project" value="TreeGrafter"/>
</dbReference>
<feature type="domain" description="Tryptophan synthase beta chain-like PALP" evidence="7">
    <location>
        <begin position="15"/>
        <end position="311"/>
    </location>
</feature>
<dbReference type="GO" id="GO:0003941">
    <property type="term" value="F:L-serine ammonia-lyase activity"/>
    <property type="evidence" value="ECO:0007669"/>
    <property type="project" value="UniProtKB-EC"/>
</dbReference>
<evidence type="ECO:0000259" key="7">
    <source>
        <dbReference type="Pfam" id="PF00291"/>
    </source>
</evidence>
<name>A0A5B8MJ36_9CHLO</name>
<dbReference type="SUPFAM" id="SSF53686">
    <property type="entry name" value="Tryptophan synthase beta subunit-like PLP-dependent enzymes"/>
    <property type="match status" value="1"/>
</dbReference>
<dbReference type="GO" id="GO:0006567">
    <property type="term" value="P:L-threonine catabolic process"/>
    <property type="evidence" value="ECO:0007669"/>
    <property type="project" value="TreeGrafter"/>
</dbReference>
<evidence type="ECO:0000256" key="6">
    <source>
        <dbReference type="ARBA" id="ARBA00049406"/>
    </source>
</evidence>
<reference evidence="8 9" key="1">
    <citation type="submission" date="2018-07" db="EMBL/GenBank/DDBJ databases">
        <title>The complete nuclear genome of the prasinophyte Chloropicon primus (CCMP1205).</title>
        <authorList>
            <person name="Pombert J.-F."/>
            <person name="Otis C."/>
            <person name="Turmel M."/>
            <person name="Lemieux C."/>
        </authorList>
    </citation>
    <scope>NUCLEOTIDE SEQUENCE [LARGE SCALE GENOMIC DNA]</scope>
    <source>
        <strain evidence="8 9">CCMP1205</strain>
    </source>
</reference>
<sequence length="342" mass="36151">MSAAAKEVSKEALHLRTPLVLSKPLSERVGVKTYLKLDNLQPTGSFKVRGMGAATQRAKERGCSRLVSSSGGNAGLATAYCGNVLNLRTTVVLPTTASENAKRKVASLGAEVVVEGGQWSESNSFAEGLVAESESSGDKAVLIHPFYGEDIWEGNSTLVDEIAEQLPAGVKPSAILASVGGGGLLMGILQGLRKRGWREDVKVLACETFGANALALSLEKKERVEIAITSVAKSLGADKIGEDILKECFDPGYDLEPFVATDEEAVGSCFKFALDHGMLVEPSCGAALSPIYYHSERVRELAKGEDKCIVVEVCGGGAFNSIETLQAYAEQLGLDLNGDKII</sequence>
<dbReference type="STRING" id="1764295.A0A5B8MJ36"/>
<evidence type="ECO:0000256" key="4">
    <source>
        <dbReference type="ARBA" id="ARBA00022898"/>
    </source>
</evidence>
<dbReference type="InterPro" id="IPR001926">
    <property type="entry name" value="TrpB-like_PALP"/>
</dbReference>
<dbReference type="Proteomes" id="UP000316726">
    <property type="component" value="Chromosome 4"/>
</dbReference>
<comment type="cofactor">
    <cofactor evidence="1">
        <name>pyridoxal 5'-phosphate</name>
        <dbReference type="ChEBI" id="CHEBI:597326"/>
    </cofactor>
</comment>
<evidence type="ECO:0000313" key="8">
    <source>
        <dbReference type="EMBL" id="QDZ20638.1"/>
    </source>
</evidence>
<accession>A0A5B8MJ36</accession>
<dbReference type="InterPro" id="IPR036052">
    <property type="entry name" value="TrpB-like_PALP_sf"/>
</dbReference>
<keyword evidence="4" id="KW-0663">Pyridoxal phosphate</keyword>
<evidence type="ECO:0000256" key="3">
    <source>
        <dbReference type="ARBA" id="ARBA00012093"/>
    </source>
</evidence>
<dbReference type="GO" id="GO:0004794">
    <property type="term" value="F:threonine deaminase activity"/>
    <property type="evidence" value="ECO:0007669"/>
    <property type="project" value="TreeGrafter"/>
</dbReference>
<proteinExistence type="inferred from homology"/>
<comment type="catalytic activity">
    <reaction evidence="6">
        <text>L-serine = pyruvate + NH4(+)</text>
        <dbReference type="Rhea" id="RHEA:19169"/>
        <dbReference type="ChEBI" id="CHEBI:15361"/>
        <dbReference type="ChEBI" id="CHEBI:28938"/>
        <dbReference type="ChEBI" id="CHEBI:33384"/>
        <dbReference type="EC" id="4.3.1.17"/>
    </reaction>
</comment>
<dbReference type="AlphaFoldDB" id="A0A5B8MJ36"/>
<dbReference type="OrthoDB" id="7773036at2759"/>
<dbReference type="PANTHER" id="PTHR48078">
    <property type="entry name" value="THREONINE DEHYDRATASE, MITOCHONDRIAL-RELATED"/>
    <property type="match status" value="1"/>
</dbReference>
<protein>
    <recommendedName>
        <fullName evidence="3">L-serine ammonia-lyase</fullName>
        <ecNumber evidence="3">4.3.1.17</ecNumber>
    </recommendedName>
</protein>
<gene>
    <name evidence="8" type="ORF">A3770_04p31560</name>
</gene>
<dbReference type="EMBL" id="CP031037">
    <property type="protein sequence ID" value="QDZ20638.1"/>
    <property type="molecule type" value="Genomic_DNA"/>
</dbReference>
<evidence type="ECO:0000256" key="5">
    <source>
        <dbReference type="ARBA" id="ARBA00023239"/>
    </source>
</evidence>
<evidence type="ECO:0000256" key="2">
    <source>
        <dbReference type="ARBA" id="ARBA00010869"/>
    </source>
</evidence>
<comment type="similarity">
    <text evidence="2">Belongs to the serine/threonine dehydratase family.</text>
</comment>
<keyword evidence="5" id="KW-0456">Lyase</keyword>
<keyword evidence="9" id="KW-1185">Reference proteome</keyword>
<organism evidence="8 9">
    <name type="scientific">Chloropicon primus</name>
    <dbReference type="NCBI Taxonomy" id="1764295"/>
    <lineage>
        <taxon>Eukaryota</taxon>
        <taxon>Viridiplantae</taxon>
        <taxon>Chlorophyta</taxon>
        <taxon>Chloropicophyceae</taxon>
        <taxon>Chloropicales</taxon>
        <taxon>Chloropicaceae</taxon>
        <taxon>Chloropicon</taxon>
    </lineage>
</organism>
<evidence type="ECO:0000313" key="9">
    <source>
        <dbReference type="Proteomes" id="UP000316726"/>
    </source>
</evidence>
<dbReference type="GO" id="GO:0009097">
    <property type="term" value="P:isoleucine biosynthetic process"/>
    <property type="evidence" value="ECO:0007669"/>
    <property type="project" value="TreeGrafter"/>
</dbReference>